<evidence type="ECO:0000313" key="1">
    <source>
        <dbReference type="EMBL" id="KAI0042195.1"/>
    </source>
</evidence>
<proteinExistence type="predicted"/>
<evidence type="ECO:0000313" key="2">
    <source>
        <dbReference type="Proteomes" id="UP000814033"/>
    </source>
</evidence>
<organism evidence="1 2">
    <name type="scientific">Auriscalpium vulgare</name>
    <dbReference type="NCBI Taxonomy" id="40419"/>
    <lineage>
        <taxon>Eukaryota</taxon>
        <taxon>Fungi</taxon>
        <taxon>Dikarya</taxon>
        <taxon>Basidiomycota</taxon>
        <taxon>Agaricomycotina</taxon>
        <taxon>Agaricomycetes</taxon>
        <taxon>Russulales</taxon>
        <taxon>Auriscalpiaceae</taxon>
        <taxon>Auriscalpium</taxon>
    </lineage>
</organism>
<reference evidence="1" key="1">
    <citation type="submission" date="2021-02" db="EMBL/GenBank/DDBJ databases">
        <authorList>
            <consortium name="DOE Joint Genome Institute"/>
            <person name="Ahrendt S."/>
            <person name="Looney B.P."/>
            <person name="Miyauchi S."/>
            <person name="Morin E."/>
            <person name="Drula E."/>
            <person name="Courty P.E."/>
            <person name="Chicoki N."/>
            <person name="Fauchery L."/>
            <person name="Kohler A."/>
            <person name="Kuo A."/>
            <person name="Labutti K."/>
            <person name="Pangilinan J."/>
            <person name="Lipzen A."/>
            <person name="Riley R."/>
            <person name="Andreopoulos W."/>
            <person name="He G."/>
            <person name="Johnson J."/>
            <person name="Barry K.W."/>
            <person name="Grigoriev I.V."/>
            <person name="Nagy L."/>
            <person name="Hibbett D."/>
            <person name="Henrissat B."/>
            <person name="Matheny P.B."/>
            <person name="Labbe J."/>
            <person name="Martin F."/>
        </authorList>
    </citation>
    <scope>NUCLEOTIDE SEQUENCE</scope>
    <source>
        <strain evidence="1">FP105234-sp</strain>
    </source>
</reference>
<comment type="caution">
    <text evidence="1">The sequence shown here is derived from an EMBL/GenBank/DDBJ whole genome shotgun (WGS) entry which is preliminary data.</text>
</comment>
<keyword evidence="2" id="KW-1185">Reference proteome</keyword>
<accession>A0ACB8RF26</accession>
<gene>
    <name evidence="1" type="ORF">FA95DRAFT_1500426</name>
</gene>
<dbReference type="EMBL" id="MU276079">
    <property type="protein sequence ID" value="KAI0042195.1"/>
    <property type="molecule type" value="Genomic_DNA"/>
</dbReference>
<protein>
    <submittedName>
        <fullName evidence="1">Uncharacterized protein</fullName>
    </submittedName>
</protein>
<name>A0ACB8RF26_9AGAM</name>
<reference evidence="1" key="2">
    <citation type="journal article" date="2022" name="New Phytol.">
        <title>Evolutionary transition to the ectomycorrhizal habit in the genomes of a hyperdiverse lineage of mushroom-forming fungi.</title>
        <authorList>
            <person name="Looney B."/>
            <person name="Miyauchi S."/>
            <person name="Morin E."/>
            <person name="Drula E."/>
            <person name="Courty P.E."/>
            <person name="Kohler A."/>
            <person name="Kuo A."/>
            <person name="LaButti K."/>
            <person name="Pangilinan J."/>
            <person name="Lipzen A."/>
            <person name="Riley R."/>
            <person name="Andreopoulos W."/>
            <person name="He G."/>
            <person name="Johnson J."/>
            <person name="Nolan M."/>
            <person name="Tritt A."/>
            <person name="Barry K.W."/>
            <person name="Grigoriev I.V."/>
            <person name="Nagy L.G."/>
            <person name="Hibbett D."/>
            <person name="Henrissat B."/>
            <person name="Matheny P.B."/>
            <person name="Labbe J."/>
            <person name="Martin F.M."/>
        </authorList>
    </citation>
    <scope>NUCLEOTIDE SEQUENCE</scope>
    <source>
        <strain evidence="1">FP105234-sp</strain>
    </source>
</reference>
<sequence>MAFPVPSHLPRNGIPQDISSQILSKVSTTSVKQLNAELAQSWIAELDEVILHTKTKIHERIHADLPVFEEQLETAKSVQERLQTLTTNVDDLNDSVTNTETGLIPTLLHALSAHAALAQQTEDAEVMHESLDHLLRCRTEFEALETLVGEGRLPEAVAASAAFEEQLGEAPVPLARSEALSQLRSRFRVLKDRIEEQLGDAYARSIVISSREIIIRPSVQVRQSSTILDLPSVFSSLSPASLSNHLGTLRRDITTHYIDYLLTQPTSLAHSFAKDASGMPQQMISIYPSPPNAEDRAAQLANIATIFDFLDTHLFPAVPIAHLRSFKQSLCKPITKALLQSFLIPLLPSSLPALPAFILLVQQAVEIEEQFVVGMLGQDARDREVKAWAEGVSAHYERKRRAEILESARQVIAKPDVKGRISVEVDPPDQPPNGSAALPIPAEEFHADEAWGLEDDADEAAADAGDEDGWGFDDESSESPTTLDVPPESSKPPAPPEPEPQDEIGSEDASDAWGWEDDEPANSLDVARAPPVPPSAPAPDTPTDSSAGDSSAWDDPWDEPHPPSAPTSPSAPPKPATRLEKLANKGKAKAAHTPQSSVDSALLGRAPPPTPDKAAQHFERPQKVTVPVKGKQREAAPPPKEMYMVSARARDVADAVEAALREGSEFAAASSIPTSSARGTLLWQTAPSIVDLFSALYPVQAQHALTASAEKAMLFANDCVYLSTRLARMSTSGTGAPVRDKLSEAAERLRVVGESWFEDDIERQQVAVADALGATEGFVDTADQERFDECEAAVMKVLGQIRTIGRQWKNVLSKSKHLDAVGALVDAVLVQILGDILALPDITEIESHRLSELCRILHALEGLFVDNPDQPSSVVAYVPSWLKFSYLSELLEASLADISYLFDEGALVDFEVGELVTLVQALFSDTPQRANIIHKLAAENPQSR</sequence>
<dbReference type="Proteomes" id="UP000814033">
    <property type="component" value="Unassembled WGS sequence"/>
</dbReference>